<dbReference type="EMBL" id="BMOO01000001">
    <property type="protein sequence ID" value="GGM57055.1"/>
    <property type="molecule type" value="Genomic_DNA"/>
</dbReference>
<reference evidence="3" key="3">
    <citation type="submission" date="2021-03" db="EMBL/GenBank/DDBJ databases">
        <title>Genomic Encyclopedia of Type Strains, Phase IV (KMG-IV): sequencing the most valuable type-strain genomes for metagenomic binning, comparative biology and taxonomic classification.</title>
        <authorList>
            <person name="Goeker M."/>
        </authorList>
    </citation>
    <scope>NUCLEOTIDE SEQUENCE</scope>
    <source>
        <strain evidence="3">DSM 22443</strain>
    </source>
</reference>
<evidence type="ECO:0000313" key="3">
    <source>
        <dbReference type="EMBL" id="MBP1954066.1"/>
    </source>
</evidence>
<sequence>MMATTHAFAGLLVGAAASTLTGDAAPLVLAAGAFGGLFPDFDLYAGHRKTLHFPVYGSFAALLGVGAYALLGTTLALAVAVFLLAAALHAASDALGGGLELRPWEGTSERAVYDHVRGRWWRPRRLIRYDGAPEDALVGFVLAVPGYLAATGTLRSLVVAGVVVSVGYAAVRKPMVALAERLVAATPDGIVDHVPDRFVGDIR</sequence>
<dbReference type="EMBL" id="JAGGKO010000001">
    <property type="protein sequence ID" value="MBP1954066.1"/>
    <property type="molecule type" value="Genomic_DNA"/>
</dbReference>
<organism evidence="2 4">
    <name type="scientific">Halarchaeum rubridurum</name>
    <dbReference type="NCBI Taxonomy" id="489911"/>
    <lineage>
        <taxon>Archaea</taxon>
        <taxon>Methanobacteriati</taxon>
        <taxon>Methanobacteriota</taxon>
        <taxon>Stenosarchaea group</taxon>
        <taxon>Halobacteria</taxon>
        <taxon>Halobacteriales</taxon>
        <taxon>Halobacteriaceae</taxon>
    </lineage>
</organism>
<keyword evidence="1" id="KW-0812">Transmembrane</keyword>
<accession>A0A830FT34</accession>
<comment type="caution">
    <text evidence="2">The sequence shown here is derived from an EMBL/GenBank/DDBJ whole genome shotgun (WGS) entry which is preliminary data.</text>
</comment>
<gene>
    <name evidence="2" type="ORF">GCM10009017_04050</name>
    <name evidence="3" type="ORF">J2752_000947</name>
</gene>
<dbReference type="Proteomes" id="UP000765891">
    <property type="component" value="Unassembled WGS sequence"/>
</dbReference>
<dbReference type="Proteomes" id="UP000614609">
    <property type="component" value="Unassembled WGS sequence"/>
</dbReference>
<dbReference type="RefSeq" id="WP_188869311.1">
    <property type="nucleotide sequence ID" value="NZ_BMOO01000001.1"/>
</dbReference>
<reference evidence="2" key="2">
    <citation type="submission" date="2020-09" db="EMBL/GenBank/DDBJ databases">
        <authorList>
            <person name="Sun Q."/>
            <person name="Ohkuma M."/>
        </authorList>
    </citation>
    <scope>NUCLEOTIDE SEQUENCE</scope>
    <source>
        <strain evidence="2">JCM 16108</strain>
    </source>
</reference>
<keyword evidence="4" id="KW-1185">Reference proteome</keyword>
<proteinExistence type="predicted"/>
<keyword evidence="1" id="KW-0472">Membrane</keyword>
<evidence type="ECO:0000313" key="4">
    <source>
        <dbReference type="Proteomes" id="UP000614609"/>
    </source>
</evidence>
<evidence type="ECO:0000256" key="1">
    <source>
        <dbReference type="SAM" id="Phobius"/>
    </source>
</evidence>
<reference evidence="2" key="1">
    <citation type="journal article" date="2014" name="Int. J. Syst. Evol. Microbiol.">
        <title>Complete genome sequence of Corynebacterium casei LMG S-19264T (=DSM 44701T), isolated from a smear-ripened cheese.</title>
        <authorList>
            <consortium name="US DOE Joint Genome Institute (JGI-PGF)"/>
            <person name="Walter F."/>
            <person name="Albersmeier A."/>
            <person name="Kalinowski J."/>
            <person name="Ruckert C."/>
        </authorList>
    </citation>
    <scope>NUCLEOTIDE SEQUENCE</scope>
    <source>
        <strain evidence="2">JCM 16108</strain>
    </source>
</reference>
<feature type="transmembrane region" description="Helical" evidence="1">
    <location>
        <begin position="54"/>
        <end position="85"/>
    </location>
</feature>
<evidence type="ECO:0000313" key="2">
    <source>
        <dbReference type="EMBL" id="GGM57055.1"/>
    </source>
</evidence>
<protein>
    <submittedName>
        <fullName evidence="3">Putative metal-binding protein</fullName>
    </submittedName>
</protein>
<dbReference type="AlphaFoldDB" id="A0A830FT34"/>
<keyword evidence="1" id="KW-1133">Transmembrane helix</keyword>
<name>A0A830FT34_9EURY</name>
<dbReference type="OrthoDB" id="204671at2157"/>